<dbReference type="OMA" id="HIMESPQ"/>
<name>C5K537_PERM5</name>
<dbReference type="GeneID" id="9054010"/>
<dbReference type="InParanoid" id="C5K537"/>
<protein>
    <submittedName>
        <fullName evidence="1">Uncharacterized protein</fullName>
    </submittedName>
</protein>
<dbReference type="Proteomes" id="UP000007800">
    <property type="component" value="Unassembled WGS sequence"/>
</dbReference>
<proteinExistence type="predicted"/>
<dbReference type="RefSeq" id="XP_002788663.1">
    <property type="nucleotide sequence ID" value="XM_002788617.1"/>
</dbReference>
<organism evidence="2">
    <name type="scientific">Perkinsus marinus (strain ATCC 50983 / TXsc)</name>
    <dbReference type="NCBI Taxonomy" id="423536"/>
    <lineage>
        <taxon>Eukaryota</taxon>
        <taxon>Sar</taxon>
        <taxon>Alveolata</taxon>
        <taxon>Perkinsozoa</taxon>
        <taxon>Perkinsea</taxon>
        <taxon>Perkinsida</taxon>
        <taxon>Perkinsidae</taxon>
        <taxon>Perkinsus</taxon>
    </lineage>
</organism>
<dbReference type="AlphaFoldDB" id="C5K537"/>
<accession>C5K537</accession>
<dbReference type="OrthoDB" id="442278at2759"/>
<keyword evidence="2" id="KW-1185">Reference proteome</keyword>
<evidence type="ECO:0000313" key="2">
    <source>
        <dbReference type="Proteomes" id="UP000007800"/>
    </source>
</evidence>
<evidence type="ECO:0000313" key="1">
    <source>
        <dbReference type="EMBL" id="EER20459.1"/>
    </source>
</evidence>
<reference evidence="1 2" key="1">
    <citation type="submission" date="2008-07" db="EMBL/GenBank/DDBJ databases">
        <authorList>
            <person name="El-Sayed N."/>
            <person name="Caler E."/>
            <person name="Inman J."/>
            <person name="Amedeo P."/>
            <person name="Hass B."/>
            <person name="Wortman J."/>
        </authorList>
    </citation>
    <scope>NUCLEOTIDE SEQUENCE [LARGE SCALE GENOMIC DNA]</scope>
    <source>
        <strain evidence="2">ATCC 50983 / TXsc</strain>
    </source>
</reference>
<dbReference type="EMBL" id="GG670562">
    <property type="protein sequence ID" value="EER20459.1"/>
    <property type="molecule type" value="Genomic_DNA"/>
</dbReference>
<gene>
    <name evidence="1" type="ORF">Pmar_PMAR010201</name>
</gene>
<sequence>MTGSIEEAVRKLQLLDDMGDPVKVGEYHIMESPQDKERLERYIDTFKPESKGKVGVAITCQNSDDEIVEYSDEPCTRFLEYNFKDDNTWRQSQVSLDPVLQFRDKKFAIWKEQLEHPVCEAAFRRLLQLGLVTTVFDKHMFPTPEHLMDHYRVEDENTGKLIDLPHPVSGLRLWNASTRCYDSIDPHLAGAPRGEEEAKKVWEEMLDEFREQQGADYIDQLLAGHRVVAAEE</sequence>